<dbReference type="InterPro" id="IPR023346">
    <property type="entry name" value="Lysozyme-like_dom_sf"/>
</dbReference>
<keyword evidence="1" id="KW-0812">Transmembrane</keyword>
<evidence type="ECO:0000313" key="5">
    <source>
        <dbReference type="Proteomes" id="UP000637002"/>
    </source>
</evidence>
<sequence length="292" mass="30365">MQQNQASALVRVLVYEGGRVDDPRDPGGRTNRGVTQRVYNAFRRRKGLANRDVYLITGGEVAEVYEGQYWDKIRGDELPGGVDLVVFDGAVNSGPVQAVKWLQRCLGVKADGIVGAVTLQGAREHPDHDRLIADICERRMIFLRALRTWAVFGRGWTSRVGNVRAAGQALASGAGGPGPVFSAAGSAKAPIEAARSAPPKGVADALAGGGVVTTALTQITDAVTPLADRLPAMAVVVTVLTAAGAFAVAGGVAYRLWAARRQDELVDALDLPVVAAPVPAATAAAEAPGMPA</sequence>
<reference evidence="4" key="2">
    <citation type="submission" date="2020-09" db="EMBL/GenBank/DDBJ databases">
        <authorList>
            <person name="Sun Q."/>
            <person name="Zhou Y."/>
        </authorList>
    </citation>
    <scope>NUCLEOTIDE SEQUENCE</scope>
    <source>
        <strain evidence="4">CGMCC 1.12919</strain>
    </source>
</reference>
<dbReference type="SUPFAM" id="SSF53955">
    <property type="entry name" value="Lysozyme-like"/>
    <property type="match status" value="1"/>
</dbReference>
<dbReference type="InterPro" id="IPR008565">
    <property type="entry name" value="TtsA-like_GH18_dom"/>
</dbReference>
<gene>
    <name evidence="4" type="ORF">GCM10010994_09380</name>
</gene>
<dbReference type="InterPro" id="IPR018537">
    <property type="entry name" value="Peptidoglycan-bd_3"/>
</dbReference>
<dbReference type="EMBL" id="BMGG01000002">
    <property type="protein sequence ID" value="GGC52454.1"/>
    <property type="molecule type" value="Genomic_DNA"/>
</dbReference>
<dbReference type="Proteomes" id="UP000637002">
    <property type="component" value="Unassembled WGS sequence"/>
</dbReference>
<name>A0A916TZ53_9HYPH</name>
<dbReference type="Gene3D" id="1.20.141.10">
    <property type="entry name" value="Chitosanase, subunit A, domain 1"/>
    <property type="match status" value="1"/>
</dbReference>
<reference evidence="4" key="1">
    <citation type="journal article" date="2014" name="Int. J. Syst. Evol. Microbiol.">
        <title>Complete genome sequence of Corynebacterium casei LMG S-19264T (=DSM 44701T), isolated from a smear-ripened cheese.</title>
        <authorList>
            <consortium name="US DOE Joint Genome Institute (JGI-PGF)"/>
            <person name="Walter F."/>
            <person name="Albersmeier A."/>
            <person name="Kalinowski J."/>
            <person name="Ruckert C."/>
        </authorList>
    </citation>
    <scope>NUCLEOTIDE SEQUENCE</scope>
    <source>
        <strain evidence="4">CGMCC 1.12919</strain>
    </source>
</reference>
<evidence type="ECO:0000259" key="2">
    <source>
        <dbReference type="Pfam" id="PF05838"/>
    </source>
</evidence>
<protein>
    <recommendedName>
        <fullName evidence="6">N-acetylmuramidase</fullName>
    </recommendedName>
</protein>
<feature type="domain" description="TtsA-like Glycoside hydrolase family 108" evidence="2">
    <location>
        <begin position="11"/>
        <end position="94"/>
    </location>
</feature>
<dbReference type="RefSeq" id="WP_188608001.1">
    <property type="nucleotide sequence ID" value="NZ_BMGG01000002.1"/>
</dbReference>
<evidence type="ECO:0000313" key="4">
    <source>
        <dbReference type="EMBL" id="GGC52454.1"/>
    </source>
</evidence>
<evidence type="ECO:0008006" key="6">
    <source>
        <dbReference type="Google" id="ProtNLM"/>
    </source>
</evidence>
<feature type="transmembrane region" description="Helical" evidence="1">
    <location>
        <begin position="232"/>
        <end position="254"/>
    </location>
</feature>
<dbReference type="AlphaFoldDB" id="A0A916TZ53"/>
<keyword evidence="1" id="KW-1133">Transmembrane helix</keyword>
<evidence type="ECO:0000256" key="1">
    <source>
        <dbReference type="SAM" id="Phobius"/>
    </source>
</evidence>
<accession>A0A916TZ53</accession>
<dbReference type="CDD" id="cd13926">
    <property type="entry name" value="N-acetylmuramidase_GH108"/>
    <property type="match status" value="1"/>
</dbReference>
<dbReference type="Pfam" id="PF09374">
    <property type="entry name" value="PG_binding_3"/>
    <property type="match status" value="1"/>
</dbReference>
<organism evidence="4 5">
    <name type="scientific">Chelatococcus reniformis</name>
    <dbReference type="NCBI Taxonomy" id="1494448"/>
    <lineage>
        <taxon>Bacteria</taxon>
        <taxon>Pseudomonadati</taxon>
        <taxon>Pseudomonadota</taxon>
        <taxon>Alphaproteobacteria</taxon>
        <taxon>Hyphomicrobiales</taxon>
        <taxon>Chelatococcaceae</taxon>
        <taxon>Chelatococcus</taxon>
    </lineage>
</organism>
<feature type="domain" description="Peptidoglycan binding" evidence="3">
    <location>
        <begin position="98"/>
        <end position="159"/>
    </location>
</feature>
<evidence type="ECO:0000259" key="3">
    <source>
        <dbReference type="Pfam" id="PF09374"/>
    </source>
</evidence>
<dbReference type="Pfam" id="PF05838">
    <property type="entry name" value="Glyco_hydro_108"/>
    <property type="match status" value="1"/>
</dbReference>
<keyword evidence="5" id="KW-1185">Reference proteome</keyword>
<keyword evidence="1" id="KW-0472">Membrane</keyword>
<comment type="caution">
    <text evidence="4">The sequence shown here is derived from an EMBL/GenBank/DDBJ whole genome shotgun (WGS) entry which is preliminary data.</text>
</comment>
<proteinExistence type="predicted"/>